<dbReference type="Proteomes" id="UP000006729">
    <property type="component" value="Chromosome 17"/>
</dbReference>
<proteinExistence type="predicted"/>
<dbReference type="PANTHER" id="PTHR31286:SF99">
    <property type="entry name" value="DUF4283 DOMAIN-CONTAINING PROTEIN"/>
    <property type="match status" value="1"/>
</dbReference>
<dbReference type="InterPro" id="IPR040256">
    <property type="entry name" value="At4g02000-like"/>
</dbReference>
<dbReference type="EMBL" id="CM009306">
    <property type="protein sequence ID" value="RQP02065.1"/>
    <property type="molecule type" value="Genomic_DNA"/>
</dbReference>
<name>A0A3N7I0E0_POPTR</name>
<reference evidence="1 2" key="1">
    <citation type="journal article" date="2006" name="Science">
        <title>The genome of black cottonwood, Populus trichocarpa (Torr. &amp; Gray).</title>
        <authorList>
            <person name="Tuskan G.A."/>
            <person name="Difazio S."/>
            <person name="Jansson S."/>
            <person name="Bohlmann J."/>
            <person name="Grigoriev I."/>
            <person name="Hellsten U."/>
            <person name="Putnam N."/>
            <person name="Ralph S."/>
            <person name="Rombauts S."/>
            <person name="Salamov A."/>
            <person name="Schein J."/>
            <person name="Sterck L."/>
            <person name="Aerts A."/>
            <person name="Bhalerao R.R."/>
            <person name="Bhalerao R.P."/>
            <person name="Blaudez D."/>
            <person name="Boerjan W."/>
            <person name="Brun A."/>
            <person name="Brunner A."/>
            <person name="Busov V."/>
            <person name="Campbell M."/>
            <person name="Carlson J."/>
            <person name="Chalot M."/>
            <person name="Chapman J."/>
            <person name="Chen G.L."/>
            <person name="Cooper D."/>
            <person name="Coutinho P.M."/>
            <person name="Couturier J."/>
            <person name="Covert S."/>
            <person name="Cronk Q."/>
            <person name="Cunningham R."/>
            <person name="Davis J."/>
            <person name="Degroeve S."/>
            <person name="Dejardin A."/>
            <person name="Depamphilis C."/>
            <person name="Detter J."/>
            <person name="Dirks B."/>
            <person name="Dubchak I."/>
            <person name="Duplessis S."/>
            <person name="Ehlting J."/>
            <person name="Ellis B."/>
            <person name="Gendler K."/>
            <person name="Goodstein D."/>
            <person name="Gribskov M."/>
            <person name="Grimwood J."/>
            <person name="Groover A."/>
            <person name="Gunter L."/>
            <person name="Hamberger B."/>
            <person name="Heinze B."/>
            <person name="Helariutta Y."/>
            <person name="Henrissat B."/>
            <person name="Holligan D."/>
            <person name="Holt R."/>
            <person name="Huang W."/>
            <person name="Islam-Faridi N."/>
            <person name="Jones S."/>
            <person name="Jones-Rhoades M."/>
            <person name="Jorgensen R."/>
            <person name="Joshi C."/>
            <person name="Kangasjarvi J."/>
            <person name="Karlsson J."/>
            <person name="Kelleher C."/>
            <person name="Kirkpatrick R."/>
            <person name="Kirst M."/>
            <person name="Kohler A."/>
            <person name="Kalluri U."/>
            <person name="Larimer F."/>
            <person name="Leebens-Mack J."/>
            <person name="Leple J.C."/>
            <person name="Locascio P."/>
            <person name="Lou Y."/>
            <person name="Lucas S."/>
            <person name="Martin F."/>
            <person name="Montanini B."/>
            <person name="Napoli C."/>
            <person name="Nelson D.R."/>
            <person name="Nelson C."/>
            <person name="Nieminen K."/>
            <person name="Nilsson O."/>
            <person name="Pereda V."/>
            <person name="Peter G."/>
            <person name="Philippe R."/>
            <person name="Pilate G."/>
            <person name="Poliakov A."/>
            <person name="Razumovskaya J."/>
            <person name="Richardson P."/>
            <person name="Rinaldi C."/>
            <person name="Ritland K."/>
            <person name="Rouze P."/>
            <person name="Ryaboy D."/>
            <person name="Schmutz J."/>
            <person name="Schrader J."/>
            <person name="Segerman B."/>
            <person name="Shin H."/>
            <person name="Siddiqui A."/>
            <person name="Sterky F."/>
            <person name="Terry A."/>
            <person name="Tsai C.J."/>
            <person name="Uberbacher E."/>
            <person name="Unneberg P."/>
            <person name="Vahala J."/>
            <person name="Wall K."/>
            <person name="Wessler S."/>
            <person name="Yang G."/>
            <person name="Yin T."/>
            <person name="Douglas C."/>
            <person name="Marra M."/>
            <person name="Sandberg G."/>
            <person name="Van de Peer Y."/>
            <person name="Rokhsar D."/>
        </authorList>
    </citation>
    <scope>NUCLEOTIDE SEQUENCE [LARGE SCALE GENOMIC DNA]</scope>
    <source>
        <strain evidence="2">cv. Nisqually</strain>
    </source>
</reference>
<dbReference type="AlphaFoldDB" id="A0A3N7I0E0"/>
<dbReference type="InParanoid" id="A0A3N7I0E0"/>
<evidence type="ECO:0000313" key="1">
    <source>
        <dbReference type="EMBL" id="RQP02065.1"/>
    </source>
</evidence>
<sequence>MERKVGYTYLKKRLRIPLKIIQDDLLGYWIHLGNQFFVTIIKQWHPNFDPYEAKIEKVVAWVRLSDLEMEHFNNTALWKIRDQIGKTVKVDRMTFIFRFLWKLC</sequence>
<gene>
    <name evidence="1" type="ORF">POPTR_017G077850</name>
</gene>
<organism evidence="1 2">
    <name type="scientific">Populus trichocarpa</name>
    <name type="common">Western balsam poplar</name>
    <name type="synonym">Populus balsamifera subsp. trichocarpa</name>
    <dbReference type="NCBI Taxonomy" id="3694"/>
    <lineage>
        <taxon>Eukaryota</taxon>
        <taxon>Viridiplantae</taxon>
        <taxon>Streptophyta</taxon>
        <taxon>Embryophyta</taxon>
        <taxon>Tracheophyta</taxon>
        <taxon>Spermatophyta</taxon>
        <taxon>Magnoliopsida</taxon>
        <taxon>eudicotyledons</taxon>
        <taxon>Gunneridae</taxon>
        <taxon>Pentapetalae</taxon>
        <taxon>rosids</taxon>
        <taxon>fabids</taxon>
        <taxon>Malpighiales</taxon>
        <taxon>Salicaceae</taxon>
        <taxon>Saliceae</taxon>
        <taxon>Populus</taxon>
    </lineage>
</organism>
<protein>
    <submittedName>
        <fullName evidence="1">Uncharacterized protein</fullName>
    </submittedName>
</protein>
<keyword evidence="2" id="KW-1185">Reference proteome</keyword>
<dbReference type="PANTHER" id="PTHR31286">
    <property type="entry name" value="GLYCINE-RICH CELL WALL STRUCTURAL PROTEIN 1.8-LIKE"/>
    <property type="match status" value="1"/>
</dbReference>
<evidence type="ECO:0000313" key="2">
    <source>
        <dbReference type="Proteomes" id="UP000006729"/>
    </source>
</evidence>
<accession>A0A3N7I0E0</accession>